<feature type="region of interest" description="Disordered" evidence="1">
    <location>
        <begin position="109"/>
        <end position="133"/>
    </location>
</feature>
<gene>
    <name evidence="2" type="ORF">Slati_3398200</name>
</gene>
<comment type="caution">
    <text evidence="2">The sequence shown here is derived from an EMBL/GenBank/DDBJ whole genome shotgun (WGS) entry which is preliminary data.</text>
</comment>
<reference evidence="2" key="2">
    <citation type="journal article" date="2024" name="Plant">
        <title>Genomic evolution and insights into agronomic trait innovations of Sesamum species.</title>
        <authorList>
            <person name="Miao H."/>
            <person name="Wang L."/>
            <person name="Qu L."/>
            <person name="Liu H."/>
            <person name="Sun Y."/>
            <person name="Le M."/>
            <person name="Wang Q."/>
            <person name="Wei S."/>
            <person name="Zheng Y."/>
            <person name="Lin W."/>
            <person name="Duan Y."/>
            <person name="Cao H."/>
            <person name="Xiong S."/>
            <person name="Wang X."/>
            <person name="Wei L."/>
            <person name="Li C."/>
            <person name="Ma Q."/>
            <person name="Ju M."/>
            <person name="Zhao R."/>
            <person name="Li G."/>
            <person name="Mu C."/>
            <person name="Tian Q."/>
            <person name="Mei H."/>
            <person name="Zhang T."/>
            <person name="Gao T."/>
            <person name="Zhang H."/>
        </authorList>
    </citation>
    <scope>NUCLEOTIDE SEQUENCE</scope>
    <source>
        <strain evidence="2">KEN1</strain>
    </source>
</reference>
<name>A0AAW2UET9_9LAMI</name>
<sequence>MIYHKDIIIPLRFISFKFFLTIIHSSIETNLSVGVLTLCFAGPSLKFFISWSRPKLKVQVHRTRAKIARINWRRLWEHRVQDVSFHGDSKQSRKQAKCRRDIRQHPSFAGGYRMPPTSASGGSTPAASAPRIPPPGVVGPVADPLWRSTSSDTFPKDYYLSSRPNFNGPIIIIT</sequence>
<evidence type="ECO:0000313" key="2">
    <source>
        <dbReference type="EMBL" id="KAL0415663.1"/>
    </source>
</evidence>
<feature type="compositionally biased region" description="Low complexity" evidence="1">
    <location>
        <begin position="115"/>
        <end position="130"/>
    </location>
</feature>
<evidence type="ECO:0000256" key="1">
    <source>
        <dbReference type="SAM" id="MobiDB-lite"/>
    </source>
</evidence>
<accession>A0AAW2UET9</accession>
<organism evidence="2">
    <name type="scientific">Sesamum latifolium</name>
    <dbReference type="NCBI Taxonomy" id="2727402"/>
    <lineage>
        <taxon>Eukaryota</taxon>
        <taxon>Viridiplantae</taxon>
        <taxon>Streptophyta</taxon>
        <taxon>Embryophyta</taxon>
        <taxon>Tracheophyta</taxon>
        <taxon>Spermatophyta</taxon>
        <taxon>Magnoliopsida</taxon>
        <taxon>eudicotyledons</taxon>
        <taxon>Gunneridae</taxon>
        <taxon>Pentapetalae</taxon>
        <taxon>asterids</taxon>
        <taxon>lamiids</taxon>
        <taxon>Lamiales</taxon>
        <taxon>Pedaliaceae</taxon>
        <taxon>Sesamum</taxon>
    </lineage>
</organism>
<proteinExistence type="predicted"/>
<protein>
    <submittedName>
        <fullName evidence="2">Uncharacterized protein</fullName>
    </submittedName>
</protein>
<dbReference type="EMBL" id="JACGWN010000012">
    <property type="protein sequence ID" value="KAL0415663.1"/>
    <property type="molecule type" value="Genomic_DNA"/>
</dbReference>
<dbReference type="AlphaFoldDB" id="A0AAW2UET9"/>
<reference evidence="2" key="1">
    <citation type="submission" date="2020-06" db="EMBL/GenBank/DDBJ databases">
        <authorList>
            <person name="Li T."/>
            <person name="Hu X."/>
            <person name="Zhang T."/>
            <person name="Song X."/>
            <person name="Zhang H."/>
            <person name="Dai N."/>
            <person name="Sheng W."/>
            <person name="Hou X."/>
            <person name="Wei L."/>
        </authorList>
    </citation>
    <scope>NUCLEOTIDE SEQUENCE</scope>
    <source>
        <strain evidence="2">KEN1</strain>
        <tissue evidence="2">Leaf</tissue>
    </source>
</reference>